<comment type="caution">
    <text evidence="2">The sequence shown here is derived from an EMBL/GenBank/DDBJ whole genome shotgun (WGS) entry which is preliminary data.</text>
</comment>
<dbReference type="CDD" id="cd00093">
    <property type="entry name" value="HTH_XRE"/>
    <property type="match status" value="1"/>
</dbReference>
<dbReference type="RefSeq" id="WP_191697502.1">
    <property type="nucleotide sequence ID" value="NZ_JACSQO010000007.1"/>
</dbReference>
<reference evidence="2 3" key="1">
    <citation type="submission" date="2020-08" db="EMBL/GenBank/DDBJ databases">
        <title>A Genomic Blueprint of the Chicken Gut Microbiome.</title>
        <authorList>
            <person name="Gilroy R."/>
            <person name="Ravi A."/>
            <person name="Getino M."/>
            <person name="Pursley I."/>
            <person name="Horton D.L."/>
            <person name="Alikhan N.-F."/>
            <person name="Baker D."/>
            <person name="Gharbi K."/>
            <person name="Hall N."/>
            <person name="Watson M."/>
            <person name="Adriaenssens E.M."/>
            <person name="Foster-Nyarko E."/>
            <person name="Jarju S."/>
            <person name="Secka A."/>
            <person name="Antonio M."/>
            <person name="Oren A."/>
            <person name="Chaudhuri R."/>
            <person name="La Ragione R.M."/>
            <person name="Hildebrand F."/>
            <person name="Pallen M.J."/>
        </authorList>
    </citation>
    <scope>NUCLEOTIDE SEQUENCE [LARGE SCALE GENOMIC DNA]</scope>
    <source>
        <strain evidence="2 3">Sa2BUA9</strain>
    </source>
</reference>
<dbReference type="Gene3D" id="1.10.260.40">
    <property type="entry name" value="lambda repressor-like DNA-binding domains"/>
    <property type="match status" value="1"/>
</dbReference>
<feature type="domain" description="HTH cro/C1-type" evidence="1">
    <location>
        <begin position="9"/>
        <end position="62"/>
    </location>
</feature>
<organism evidence="2 3">
    <name type="scientific">Psychrobacillus faecigallinarum</name>
    <dbReference type="NCBI Taxonomy" id="2762235"/>
    <lineage>
        <taxon>Bacteria</taxon>
        <taxon>Bacillati</taxon>
        <taxon>Bacillota</taxon>
        <taxon>Bacilli</taxon>
        <taxon>Bacillales</taxon>
        <taxon>Bacillaceae</taxon>
        <taxon>Psychrobacillus</taxon>
    </lineage>
</organism>
<dbReference type="Pfam" id="PF13443">
    <property type="entry name" value="HTH_26"/>
    <property type="match status" value="1"/>
</dbReference>
<gene>
    <name evidence="2" type="ORF">H9650_14265</name>
</gene>
<proteinExistence type="predicted"/>
<evidence type="ECO:0000313" key="3">
    <source>
        <dbReference type="Proteomes" id="UP000640786"/>
    </source>
</evidence>
<dbReference type="InterPro" id="IPR010982">
    <property type="entry name" value="Lambda_DNA-bd_dom_sf"/>
</dbReference>
<name>A0ABR8RBW6_9BACI</name>
<accession>A0ABR8RBW6</accession>
<evidence type="ECO:0000259" key="1">
    <source>
        <dbReference type="PROSITE" id="PS50943"/>
    </source>
</evidence>
<keyword evidence="3" id="KW-1185">Reference proteome</keyword>
<dbReference type="SUPFAM" id="SSF47413">
    <property type="entry name" value="lambda repressor-like DNA-binding domains"/>
    <property type="match status" value="1"/>
</dbReference>
<dbReference type="InterPro" id="IPR001387">
    <property type="entry name" value="Cro/C1-type_HTH"/>
</dbReference>
<dbReference type="EMBL" id="JACSQO010000007">
    <property type="protein sequence ID" value="MBD7945287.1"/>
    <property type="molecule type" value="Genomic_DNA"/>
</dbReference>
<evidence type="ECO:0000313" key="2">
    <source>
        <dbReference type="EMBL" id="MBD7945287.1"/>
    </source>
</evidence>
<dbReference type="SMART" id="SM00530">
    <property type="entry name" value="HTH_XRE"/>
    <property type="match status" value="1"/>
</dbReference>
<dbReference type="PROSITE" id="PS50943">
    <property type="entry name" value="HTH_CROC1"/>
    <property type="match status" value="1"/>
</dbReference>
<dbReference type="Proteomes" id="UP000640786">
    <property type="component" value="Unassembled WGS sequence"/>
</dbReference>
<protein>
    <submittedName>
        <fullName evidence="2">Helix-turn-helix transcriptional regulator</fullName>
    </submittedName>
</protein>
<sequence>MTLTMGEKLKILLGRKEMSIKSLAEKLGQSRQNLSVKIKNDNFTEQDLRKIAEVLDVKYEGFFFLNDGEKI</sequence>